<evidence type="ECO:0000313" key="1">
    <source>
        <dbReference type="EMBL" id="MFC4376205.1"/>
    </source>
</evidence>
<dbReference type="EMBL" id="JBHSDL010000025">
    <property type="protein sequence ID" value="MFC4376205.1"/>
    <property type="molecule type" value="Genomic_DNA"/>
</dbReference>
<evidence type="ECO:0000313" key="2">
    <source>
        <dbReference type="Proteomes" id="UP001595844"/>
    </source>
</evidence>
<comment type="caution">
    <text evidence="1">The sequence shown here is derived from an EMBL/GenBank/DDBJ whole genome shotgun (WGS) entry which is preliminary data.</text>
</comment>
<accession>A0ABV8VNG3</accession>
<name>A0ABV8VNG3_9NOCA</name>
<proteinExistence type="predicted"/>
<dbReference type="RefSeq" id="WP_378564527.1">
    <property type="nucleotide sequence ID" value="NZ_JBHSDL010000025.1"/>
</dbReference>
<sequence>MRPHLVALAPTAAALVRGAGGWLFDRVMAGWEVTALVADHTDTRPLRILGVRVADLTSCLTTNHRGPRPQAIAVDTELCSMDVHVRDRLSRVLEQGQHEEVTLWGDGSAADFGRPVDPVLHHLSYAARAFKSQALAAVAAPVSVHPDEMFRSYELLPSCRAIRDLVPMS</sequence>
<keyword evidence="2" id="KW-1185">Reference proteome</keyword>
<protein>
    <submittedName>
        <fullName evidence="1">Uncharacterized protein</fullName>
    </submittedName>
</protein>
<organism evidence="1 2">
    <name type="scientific">Nocardia halotolerans</name>
    <dbReference type="NCBI Taxonomy" id="1755878"/>
    <lineage>
        <taxon>Bacteria</taxon>
        <taxon>Bacillati</taxon>
        <taxon>Actinomycetota</taxon>
        <taxon>Actinomycetes</taxon>
        <taxon>Mycobacteriales</taxon>
        <taxon>Nocardiaceae</taxon>
        <taxon>Nocardia</taxon>
    </lineage>
</organism>
<dbReference type="Proteomes" id="UP001595844">
    <property type="component" value="Unassembled WGS sequence"/>
</dbReference>
<gene>
    <name evidence="1" type="ORF">ACFO5K_19085</name>
</gene>
<reference evidence="2" key="1">
    <citation type="journal article" date="2019" name="Int. J. Syst. Evol. Microbiol.">
        <title>The Global Catalogue of Microorganisms (GCM) 10K type strain sequencing project: providing services to taxonomists for standard genome sequencing and annotation.</title>
        <authorList>
            <consortium name="The Broad Institute Genomics Platform"/>
            <consortium name="The Broad Institute Genome Sequencing Center for Infectious Disease"/>
            <person name="Wu L."/>
            <person name="Ma J."/>
        </authorList>
    </citation>
    <scope>NUCLEOTIDE SEQUENCE [LARGE SCALE GENOMIC DNA]</scope>
    <source>
        <strain evidence="2">IBRC-M 10490</strain>
    </source>
</reference>